<feature type="transmembrane region" description="Helical" evidence="10">
    <location>
        <begin position="169"/>
        <end position="189"/>
    </location>
</feature>
<keyword evidence="15" id="KW-1185">Reference proteome</keyword>
<feature type="compositionally biased region" description="Basic and acidic residues" evidence="9">
    <location>
        <begin position="438"/>
        <end position="461"/>
    </location>
</feature>
<dbReference type="PANTHER" id="PTHR43791:SF55">
    <property type="entry name" value="TRANSPORTER, PUTATIVE (AFU_ORTHOLOGUE AFUA_6G01820)-RELATED"/>
    <property type="match status" value="1"/>
</dbReference>
<feature type="transmembrane region" description="Helical" evidence="10">
    <location>
        <begin position="51"/>
        <end position="68"/>
    </location>
</feature>
<feature type="signal peptide" evidence="11">
    <location>
        <begin position="1"/>
        <end position="17"/>
    </location>
</feature>
<dbReference type="InterPro" id="IPR000608">
    <property type="entry name" value="UBC"/>
</dbReference>
<keyword evidence="11" id="KW-0732">Signal</keyword>
<dbReference type="CDD" id="cd23797">
    <property type="entry name" value="UBCc_UBE2H"/>
    <property type="match status" value="1"/>
</dbReference>
<feature type="compositionally biased region" description="Acidic residues" evidence="9">
    <location>
        <begin position="649"/>
        <end position="669"/>
    </location>
</feature>
<dbReference type="InterPro" id="IPR011701">
    <property type="entry name" value="MFS"/>
</dbReference>
<feature type="domain" description="Major facilitator superfamily (MFS) profile" evidence="13">
    <location>
        <begin position="8"/>
        <end position="435"/>
    </location>
</feature>
<dbReference type="GO" id="GO:0016740">
    <property type="term" value="F:transferase activity"/>
    <property type="evidence" value="ECO:0007669"/>
    <property type="project" value="UniProtKB-KW"/>
</dbReference>
<dbReference type="Pfam" id="PF07690">
    <property type="entry name" value="MFS_1"/>
    <property type="match status" value="1"/>
</dbReference>
<feature type="transmembrane region" description="Helical" evidence="10">
    <location>
        <begin position="315"/>
        <end position="334"/>
    </location>
</feature>
<keyword evidence="6 10" id="KW-1133">Transmembrane helix</keyword>
<dbReference type="PANTHER" id="PTHR43791">
    <property type="entry name" value="PERMEASE-RELATED"/>
    <property type="match status" value="1"/>
</dbReference>
<evidence type="ECO:0000256" key="3">
    <source>
        <dbReference type="ARBA" id="ARBA00022679"/>
    </source>
</evidence>
<evidence type="ECO:0000256" key="2">
    <source>
        <dbReference type="ARBA" id="ARBA00022448"/>
    </source>
</evidence>
<dbReference type="SUPFAM" id="SSF54495">
    <property type="entry name" value="UBC-like"/>
    <property type="match status" value="1"/>
</dbReference>
<evidence type="ECO:0000256" key="11">
    <source>
        <dbReference type="SAM" id="SignalP"/>
    </source>
</evidence>
<dbReference type="InterPro" id="IPR016135">
    <property type="entry name" value="UBQ-conjugating_enzyme/RWD"/>
</dbReference>
<dbReference type="Gene3D" id="1.20.1250.20">
    <property type="entry name" value="MFS general substrate transporter like domains"/>
    <property type="match status" value="1"/>
</dbReference>
<gene>
    <name evidence="14" type="ORF">NliqN6_5828</name>
</gene>
<feature type="transmembrane region" description="Helical" evidence="10">
    <location>
        <begin position="282"/>
        <end position="303"/>
    </location>
</feature>
<feature type="transmembrane region" description="Helical" evidence="10">
    <location>
        <begin position="75"/>
        <end position="95"/>
    </location>
</feature>
<evidence type="ECO:0000256" key="1">
    <source>
        <dbReference type="ARBA" id="ARBA00004141"/>
    </source>
</evidence>
<dbReference type="EMBL" id="BLZA01000043">
    <property type="protein sequence ID" value="GHJ89426.1"/>
    <property type="molecule type" value="Genomic_DNA"/>
</dbReference>
<dbReference type="InterPro" id="IPR020846">
    <property type="entry name" value="MFS_dom"/>
</dbReference>
<evidence type="ECO:0000313" key="15">
    <source>
        <dbReference type="Proteomes" id="UP000620104"/>
    </source>
</evidence>
<dbReference type="OrthoDB" id="6730379at2759"/>
<dbReference type="SMART" id="SM00212">
    <property type="entry name" value="UBCc"/>
    <property type="match status" value="1"/>
</dbReference>
<reference evidence="14" key="1">
    <citation type="submission" date="2020-07" db="EMBL/GenBank/DDBJ databases">
        <title>Draft Genome Sequence of a Deep-Sea Yeast, Naganishia (Cryptococcus) liquefaciens strain N6.</title>
        <authorList>
            <person name="Han Y.W."/>
            <person name="Kajitani R."/>
            <person name="Morimoto H."/>
            <person name="Parhat M."/>
            <person name="Tsubouchi H."/>
            <person name="Bakenova O."/>
            <person name="Ogata M."/>
            <person name="Argunhan B."/>
            <person name="Aoki R."/>
            <person name="Kajiwara S."/>
            <person name="Itoh T."/>
            <person name="Iwasaki H."/>
        </authorList>
    </citation>
    <scope>NUCLEOTIDE SEQUENCE</scope>
    <source>
        <strain evidence="14">N6</strain>
    </source>
</reference>
<protein>
    <recommendedName>
        <fullName evidence="16">MFS transporter</fullName>
    </recommendedName>
</protein>
<evidence type="ECO:0000256" key="6">
    <source>
        <dbReference type="ARBA" id="ARBA00022989"/>
    </source>
</evidence>
<evidence type="ECO:0000256" key="10">
    <source>
        <dbReference type="SAM" id="Phobius"/>
    </source>
</evidence>
<feature type="region of interest" description="Disordered" evidence="9">
    <location>
        <begin position="629"/>
        <end position="675"/>
    </location>
</feature>
<keyword evidence="4 10" id="KW-0812">Transmembrane</keyword>
<name>A0A8H3YJD5_9TREE</name>
<dbReference type="PROSITE" id="PS00183">
    <property type="entry name" value="UBC_1"/>
    <property type="match status" value="1"/>
</dbReference>
<evidence type="ECO:0000259" key="13">
    <source>
        <dbReference type="PROSITE" id="PS50850"/>
    </source>
</evidence>
<dbReference type="PROSITE" id="PS50850">
    <property type="entry name" value="MFS"/>
    <property type="match status" value="1"/>
</dbReference>
<dbReference type="Pfam" id="PF00179">
    <property type="entry name" value="UQ_con"/>
    <property type="match status" value="1"/>
</dbReference>
<dbReference type="Proteomes" id="UP000620104">
    <property type="component" value="Unassembled WGS sequence"/>
</dbReference>
<accession>A0A8H3YJD5</accession>
<dbReference type="InterPro" id="IPR036259">
    <property type="entry name" value="MFS_trans_sf"/>
</dbReference>
<feature type="transmembrane region" description="Helical" evidence="10">
    <location>
        <begin position="409"/>
        <end position="431"/>
    </location>
</feature>
<evidence type="ECO:0000256" key="4">
    <source>
        <dbReference type="ARBA" id="ARBA00022692"/>
    </source>
</evidence>
<dbReference type="GO" id="GO:0022857">
    <property type="term" value="F:transmembrane transporter activity"/>
    <property type="evidence" value="ECO:0007669"/>
    <property type="project" value="InterPro"/>
</dbReference>
<evidence type="ECO:0000256" key="8">
    <source>
        <dbReference type="PROSITE-ProRule" id="PRU10133"/>
    </source>
</evidence>
<keyword evidence="2" id="KW-0813">Transport</keyword>
<evidence type="ECO:0008006" key="16">
    <source>
        <dbReference type="Google" id="ProtNLM"/>
    </source>
</evidence>
<feature type="chain" id="PRO_5034370288" description="MFS transporter" evidence="11">
    <location>
        <begin position="18"/>
        <end position="675"/>
    </location>
</feature>
<keyword evidence="3" id="KW-0808">Transferase</keyword>
<keyword evidence="7 10" id="KW-0472">Membrane</keyword>
<feature type="domain" description="UBC core" evidence="12">
    <location>
        <begin position="481"/>
        <end position="629"/>
    </location>
</feature>
<dbReference type="PROSITE" id="PS50127">
    <property type="entry name" value="UBC_2"/>
    <property type="match status" value="1"/>
</dbReference>
<evidence type="ECO:0000256" key="9">
    <source>
        <dbReference type="SAM" id="MobiDB-lite"/>
    </source>
</evidence>
<dbReference type="FunFam" id="3.10.110.10:FF:000061">
    <property type="entry name" value="Ubiquitin-conjugating enzyme E2 8"/>
    <property type="match status" value="1"/>
</dbReference>
<feature type="transmembrane region" description="Helical" evidence="10">
    <location>
        <begin position="346"/>
        <end position="363"/>
    </location>
</feature>
<comment type="caution">
    <text evidence="14">The sequence shown here is derived from an EMBL/GenBank/DDBJ whole genome shotgun (WGS) entry which is preliminary data.</text>
</comment>
<dbReference type="InterPro" id="IPR023313">
    <property type="entry name" value="UBQ-conjugating_AS"/>
</dbReference>
<feature type="active site" description="Glycyl thioester intermediate" evidence="8">
    <location>
        <position position="566"/>
    </location>
</feature>
<sequence length="675" mass="74173">MLRIDLLILPLLTLAYGLQYYDKAVLGSATLFGILKDLDLTPARYSQANACFYYGYLAGAMPCAWACLRFRRHLNLFLGSCVVLWGAVVMMTPLVRDWRGLYAQRVFLGFIEASVSPGFVAITRIWYTKQEQPIRLGIWYSATGLFSIFSGLVNRRLGAVETSLAPWKLIFLVPGAITVFFGILLLLILPPSPLRPPILRIKGYNALPHTVLQMTHEKITADHGDGESAGWSWNQAREAVLDVKIWGFLLMATAIYIVNGSVTVFGPLLVKSIGYTSLQATLLLTPGGATTCIAIYLFALLATPPRLARIPYARTGLLVLSCLPPIIGACMCWKGDWGNKAVPLAGYYLLPTFGAPFVLLLGWSTANVKGGTKQAIASGAIFVGYNLGNIASSYILLAQEAENHYPTTFKTVIGVMGATVAITLFLAFVMARENARRDASKRARRNDGSMMGEVREGDEKAVGLSGAEDDEVRGDHPVFNAMSSPKRRTDTDVMKLLMSDFDVNLVNDSMSEFYVKFKGPTETPFEGGVWSIHVELPEQYPYKSPSIGFMNKIFHPNIDEQSGSVCLDVINQTWSPMYELINIFESFLPQLLRYPNAADPLNGEAAALFMRSPDEYARKVREHVKRYAGAKDAQDALEGGGEAEHGASEEDEDEDGEMSDMGEMSDDEAAGAMDM</sequence>
<comment type="subcellular location">
    <subcellularLocation>
        <location evidence="1">Membrane</location>
        <topology evidence="1">Multi-pass membrane protein</topology>
    </subcellularLocation>
</comment>
<evidence type="ECO:0000313" key="14">
    <source>
        <dbReference type="EMBL" id="GHJ89426.1"/>
    </source>
</evidence>
<keyword evidence="5" id="KW-0833">Ubl conjugation pathway</keyword>
<dbReference type="Gene3D" id="3.10.110.10">
    <property type="entry name" value="Ubiquitin Conjugating Enzyme"/>
    <property type="match status" value="1"/>
</dbReference>
<feature type="transmembrane region" description="Helical" evidence="10">
    <location>
        <begin position="138"/>
        <end position="157"/>
    </location>
</feature>
<evidence type="ECO:0000256" key="7">
    <source>
        <dbReference type="ARBA" id="ARBA00023136"/>
    </source>
</evidence>
<feature type="region of interest" description="Disordered" evidence="9">
    <location>
        <begin position="438"/>
        <end position="468"/>
    </location>
</feature>
<feature type="transmembrane region" description="Helical" evidence="10">
    <location>
        <begin position="245"/>
        <end position="270"/>
    </location>
</feature>
<feature type="transmembrane region" description="Helical" evidence="10">
    <location>
        <begin position="375"/>
        <end position="397"/>
    </location>
</feature>
<feature type="transmembrane region" description="Helical" evidence="10">
    <location>
        <begin position="107"/>
        <end position="126"/>
    </location>
</feature>
<dbReference type="SUPFAM" id="SSF103473">
    <property type="entry name" value="MFS general substrate transporter"/>
    <property type="match status" value="1"/>
</dbReference>
<proteinExistence type="predicted"/>
<organism evidence="14 15">
    <name type="scientific">Naganishia liquefaciens</name>
    <dbReference type="NCBI Taxonomy" id="104408"/>
    <lineage>
        <taxon>Eukaryota</taxon>
        <taxon>Fungi</taxon>
        <taxon>Dikarya</taxon>
        <taxon>Basidiomycota</taxon>
        <taxon>Agaricomycotina</taxon>
        <taxon>Tremellomycetes</taxon>
        <taxon>Filobasidiales</taxon>
        <taxon>Filobasidiaceae</taxon>
        <taxon>Naganishia</taxon>
    </lineage>
</organism>
<evidence type="ECO:0000256" key="5">
    <source>
        <dbReference type="ARBA" id="ARBA00022786"/>
    </source>
</evidence>
<dbReference type="AlphaFoldDB" id="A0A8H3YJD5"/>
<dbReference type="GO" id="GO:0016020">
    <property type="term" value="C:membrane"/>
    <property type="evidence" value="ECO:0007669"/>
    <property type="project" value="UniProtKB-SubCell"/>
</dbReference>
<evidence type="ECO:0000259" key="12">
    <source>
        <dbReference type="PROSITE" id="PS50127"/>
    </source>
</evidence>